<feature type="domain" description="HTH araC/xylS-type" evidence="4">
    <location>
        <begin position="159"/>
        <end position="257"/>
    </location>
</feature>
<evidence type="ECO:0000313" key="5">
    <source>
        <dbReference type="EMBL" id="SDS65759.1"/>
    </source>
</evidence>
<dbReference type="PROSITE" id="PS01124">
    <property type="entry name" value="HTH_ARAC_FAMILY_2"/>
    <property type="match status" value="1"/>
</dbReference>
<sequence>MHGTSGPSTADTTGWVLIAAGHHEASKGRDFPAHQHQSWEFTYYRQGRVRCPADGRTYWTQPGMIVLTRPGEVHWEKAVTAYANYFLCVDAPDLGPSSRVIFDDEHGTLRHLFALAAREWLKCGDSAGQLTDALMSVVRVLIQRSTDEKQLSPAERMVRDAESLLEERSSQRVMIKDIAEELHVSPAVLREQFARLRGRSPMEHLQQLRMQRALAAIRNSDAPLASVAESCGYNSTSHLTRHVRRLTGRTPGSFRASPVSRT</sequence>
<dbReference type="SMART" id="SM00342">
    <property type="entry name" value="HTH_ARAC"/>
    <property type="match status" value="1"/>
</dbReference>
<accession>A0A1H1U1I8</accession>
<organism evidence="5 6">
    <name type="scientific">Actinopolymorpha singaporensis</name>
    <dbReference type="NCBI Taxonomy" id="117157"/>
    <lineage>
        <taxon>Bacteria</taxon>
        <taxon>Bacillati</taxon>
        <taxon>Actinomycetota</taxon>
        <taxon>Actinomycetes</taxon>
        <taxon>Propionibacteriales</taxon>
        <taxon>Actinopolymorphaceae</taxon>
        <taxon>Actinopolymorpha</taxon>
    </lineage>
</organism>
<name>A0A1H1U1I8_9ACTN</name>
<dbReference type="AlphaFoldDB" id="A0A1H1U1I8"/>
<evidence type="ECO:0000256" key="2">
    <source>
        <dbReference type="ARBA" id="ARBA00023125"/>
    </source>
</evidence>
<protein>
    <submittedName>
        <fullName evidence="5">AraC-type DNA-binding protein</fullName>
    </submittedName>
</protein>
<dbReference type="OrthoDB" id="5177252at2"/>
<dbReference type="InterPro" id="IPR018062">
    <property type="entry name" value="HTH_AraC-typ_CS"/>
</dbReference>
<dbReference type="InterPro" id="IPR011051">
    <property type="entry name" value="RmlC_Cupin_sf"/>
</dbReference>
<gene>
    <name evidence="5" type="ORF">SAMN04489717_3408</name>
</gene>
<dbReference type="Proteomes" id="UP000198983">
    <property type="component" value="Chromosome I"/>
</dbReference>
<dbReference type="GO" id="GO:0003700">
    <property type="term" value="F:DNA-binding transcription factor activity"/>
    <property type="evidence" value="ECO:0007669"/>
    <property type="project" value="InterPro"/>
</dbReference>
<evidence type="ECO:0000259" key="4">
    <source>
        <dbReference type="PROSITE" id="PS01124"/>
    </source>
</evidence>
<dbReference type="PANTHER" id="PTHR46796">
    <property type="entry name" value="HTH-TYPE TRANSCRIPTIONAL ACTIVATOR RHAS-RELATED"/>
    <property type="match status" value="1"/>
</dbReference>
<dbReference type="SUPFAM" id="SSF46689">
    <property type="entry name" value="Homeodomain-like"/>
    <property type="match status" value="1"/>
</dbReference>
<dbReference type="PROSITE" id="PS00041">
    <property type="entry name" value="HTH_ARAC_FAMILY_1"/>
    <property type="match status" value="1"/>
</dbReference>
<dbReference type="SUPFAM" id="SSF51182">
    <property type="entry name" value="RmlC-like cupins"/>
    <property type="match status" value="1"/>
</dbReference>
<dbReference type="InterPro" id="IPR018060">
    <property type="entry name" value="HTH_AraC"/>
</dbReference>
<dbReference type="STRING" id="117157.SAMN04489717_3408"/>
<keyword evidence="3" id="KW-0804">Transcription</keyword>
<dbReference type="GO" id="GO:0043565">
    <property type="term" value="F:sequence-specific DNA binding"/>
    <property type="evidence" value="ECO:0007669"/>
    <property type="project" value="InterPro"/>
</dbReference>
<reference evidence="5 6" key="1">
    <citation type="submission" date="2016-10" db="EMBL/GenBank/DDBJ databases">
        <authorList>
            <person name="de Groot N.N."/>
        </authorList>
    </citation>
    <scope>NUCLEOTIDE SEQUENCE [LARGE SCALE GENOMIC DNA]</scope>
    <source>
        <strain evidence="5 6">DSM 22024</strain>
    </source>
</reference>
<dbReference type="InterPro" id="IPR003313">
    <property type="entry name" value="AraC-bd"/>
</dbReference>
<dbReference type="EMBL" id="LT629732">
    <property type="protein sequence ID" value="SDS65759.1"/>
    <property type="molecule type" value="Genomic_DNA"/>
</dbReference>
<keyword evidence="6" id="KW-1185">Reference proteome</keyword>
<dbReference type="InterPro" id="IPR050204">
    <property type="entry name" value="AraC_XylS_family_regulators"/>
</dbReference>
<keyword evidence="1" id="KW-0805">Transcription regulation</keyword>
<keyword evidence="2 5" id="KW-0238">DNA-binding</keyword>
<evidence type="ECO:0000256" key="3">
    <source>
        <dbReference type="ARBA" id="ARBA00023163"/>
    </source>
</evidence>
<dbReference type="InterPro" id="IPR014710">
    <property type="entry name" value="RmlC-like_jellyroll"/>
</dbReference>
<dbReference type="Pfam" id="PF12833">
    <property type="entry name" value="HTH_18"/>
    <property type="match status" value="1"/>
</dbReference>
<dbReference type="Gene3D" id="1.10.10.60">
    <property type="entry name" value="Homeodomain-like"/>
    <property type="match status" value="1"/>
</dbReference>
<dbReference type="Gene3D" id="2.60.120.10">
    <property type="entry name" value="Jelly Rolls"/>
    <property type="match status" value="1"/>
</dbReference>
<evidence type="ECO:0000313" key="6">
    <source>
        <dbReference type="Proteomes" id="UP000198983"/>
    </source>
</evidence>
<dbReference type="RefSeq" id="WP_092654634.1">
    <property type="nucleotide sequence ID" value="NZ_LT629732.1"/>
</dbReference>
<dbReference type="Pfam" id="PF02311">
    <property type="entry name" value="AraC_binding"/>
    <property type="match status" value="1"/>
</dbReference>
<evidence type="ECO:0000256" key="1">
    <source>
        <dbReference type="ARBA" id="ARBA00023015"/>
    </source>
</evidence>
<dbReference type="InterPro" id="IPR009057">
    <property type="entry name" value="Homeodomain-like_sf"/>
</dbReference>
<proteinExistence type="predicted"/>